<feature type="compositionally biased region" description="Basic and acidic residues" evidence="1">
    <location>
        <begin position="49"/>
        <end position="59"/>
    </location>
</feature>
<feature type="compositionally biased region" description="Low complexity" evidence="1">
    <location>
        <begin position="60"/>
        <end position="73"/>
    </location>
</feature>
<evidence type="ECO:0000256" key="1">
    <source>
        <dbReference type="SAM" id="MobiDB-lite"/>
    </source>
</evidence>
<keyword evidence="3" id="KW-1185">Reference proteome</keyword>
<reference evidence="2 3" key="1">
    <citation type="submission" date="2019-03" db="EMBL/GenBank/DDBJ databases">
        <authorList>
            <person name="Gonzalez-Pimentel J.L."/>
        </authorList>
    </citation>
    <scope>NUCLEOTIDE SEQUENCE [LARGE SCALE GENOMIC DNA]</scope>
    <source>
        <strain evidence="2 3">JCM 31289</strain>
    </source>
</reference>
<feature type="region of interest" description="Disordered" evidence="1">
    <location>
        <begin position="32"/>
        <end position="73"/>
    </location>
</feature>
<dbReference type="EMBL" id="SRID01000083">
    <property type="protein sequence ID" value="TGB11639.1"/>
    <property type="molecule type" value="Genomic_DNA"/>
</dbReference>
<accession>A0A4Z0H9Q5</accession>
<evidence type="ECO:0000313" key="3">
    <source>
        <dbReference type="Proteomes" id="UP000297948"/>
    </source>
</evidence>
<dbReference type="OrthoDB" id="4338257at2"/>
<sequence length="73" mass="8403">MPEEYLEGRMTDPATWLRTPKNLDRLAAFTDRRAVEDRKAPAADPDSPVDQHRQEHEQQRQQPDPGQGQGLRP</sequence>
<dbReference type="AlphaFoldDB" id="A0A4Z0H9Q5"/>
<feature type="compositionally biased region" description="Basic and acidic residues" evidence="1">
    <location>
        <begin position="32"/>
        <end position="41"/>
    </location>
</feature>
<evidence type="ECO:0000313" key="2">
    <source>
        <dbReference type="EMBL" id="TGB11639.1"/>
    </source>
</evidence>
<protein>
    <submittedName>
        <fullName evidence="2">Uncharacterized protein</fullName>
    </submittedName>
</protein>
<gene>
    <name evidence="2" type="ORF">E4099_11835</name>
</gene>
<proteinExistence type="predicted"/>
<comment type="caution">
    <text evidence="2">The sequence shown here is derived from an EMBL/GenBank/DDBJ whole genome shotgun (WGS) entry which is preliminary data.</text>
</comment>
<name>A0A4Z0H9Q5_9ACTN</name>
<dbReference type="Proteomes" id="UP000297948">
    <property type="component" value="Unassembled WGS sequence"/>
</dbReference>
<organism evidence="2 3">
    <name type="scientific">Streptomyces palmae</name>
    <dbReference type="NCBI Taxonomy" id="1701085"/>
    <lineage>
        <taxon>Bacteria</taxon>
        <taxon>Bacillati</taxon>
        <taxon>Actinomycetota</taxon>
        <taxon>Actinomycetes</taxon>
        <taxon>Kitasatosporales</taxon>
        <taxon>Streptomycetaceae</taxon>
        <taxon>Streptomyces</taxon>
    </lineage>
</organism>